<feature type="active site" description="Proton donor" evidence="12">
    <location>
        <position position="259"/>
    </location>
</feature>
<dbReference type="SUPFAM" id="SSF51011">
    <property type="entry name" value="Glycosyl hydrolase domain"/>
    <property type="match status" value="1"/>
</dbReference>
<dbReference type="InterPro" id="IPR017853">
    <property type="entry name" value="GH"/>
</dbReference>
<dbReference type="Gene3D" id="2.60.40.1180">
    <property type="entry name" value="Golgi alpha-mannosidase II"/>
    <property type="match status" value="1"/>
</dbReference>
<dbReference type="Gene3D" id="3.20.20.80">
    <property type="entry name" value="Glycosidases"/>
    <property type="match status" value="1"/>
</dbReference>
<evidence type="ECO:0000313" key="18">
    <source>
        <dbReference type="EMBL" id="KAJ5493287.1"/>
    </source>
</evidence>
<feature type="binding site" evidence="15">
    <location>
        <position position="325"/>
    </location>
    <ligand>
        <name>substrate</name>
    </ligand>
</feature>
<dbReference type="PANTHER" id="PTHR10357:SF220">
    <property type="entry name" value="ALPHA-AMYLASE"/>
    <property type="match status" value="1"/>
</dbReference>
<dbReference type="PIRSF" id="PIRSF001024">
    <property type="entry name" value="Alph-amyl_fung"/>
    <property type="match status" value="1"/>
</dbReference>
<dbReference type="GO" id="GO:0004556">
    <property type="term" value="F:alpha-amylase activity"/>
    <property type="evidence" value="ECO:0007669"/>
    <property type="project" value="UniProtKB-EC"/>
</dbReference>
<comment type="cofactor">
    <cofactor evidence="2">
        <name>Ca(2+)</name>
        <dbReference type="ChEBI" id="CHEBI:29108"/>
    </cofactor>
</comment>
<dbReference type="Pfam" id="PF09260">
    <property type="entry name" value="A_amylase_dom_C"/>
    <property type="match status" value="1"/>
</dbReference>
<dbReference type="EMBL" id="JAPWDQ010000002">
    <property type="protein sequence ID" value="KAJ5493287.1"/>
    <property type="molecule type" value="Genomic_DNA"/>
</dbReference>
<dbReference type="InterPro" id="IPR015340">
    <property type="entry name" value="A_amylase_C_dom"/>
</dbReference>
<keyword evidence="11" id="KW-0326">Glycosidase</keyword>
<feature type="disulfide bond" evidence="14">
    <location>
        <begin position="467"/>
        <end position="502"/>
    </location>
</feature>
<evidence type="ECO:0000256" key="12">
    <source>
        <dbReference type="PIRSR" id="PIRSR001024-1"/>
    </source>
</evidence>
<feature type="binding site" evidence="15">
    <location>
        <position position="372"/>
    </location>
    <ligand>
        <name>substrate</name>
    </ligand>
</feature>
<evidence type="ECO:0000256" key="14">
    <source>
        <dbReference type="PIRSR" id="PIRSR001024-4"/>
    </source>
</evidence>
<evidence type="ECO:0000256" key="9">
    <source>
        <dbReference type="ARBA" id="ARBA00023180"/>
    </source>
</evidence>
<feature type="disulfide bond" evidence="14">
    <location>
        <begin position="179"/>
        <end position="193"/>
    </location>
</feature>
<evidence type="ECO:0000256" key="3">
    <source>
        <dbReference type="ARBA" id="ARBA00008061"/>
    </source>
</evidence>
<evidence type="ECO:0000256" key="13">
    <source>
        <dbReference type="PIRSR" id="PIRSR001024-2"/>
    </source>
</evidence>
<accession>A0A9W9XHU5</accession>
<evidence type="ECO:0000256" key="10">
    <source>
        <dbReference type="ARBA" id="ARBA00023277"/>
    </source>
</evidence>
<comment type="catalytic activity">
    <reaction evidence="1">
        <text>Endohydrolysis of (1-&gt;4)-alpha-D-glucosidic linkages in polysaccharides containing three or more (1-&gt;4)-alpha-linked D-glucose units.</text>
        <dbReference type="EC" id="3.2.1.1"/>
    </reaction>
</comment>
<keyword evidence="9" id="KW-0325">Glycoprotein</keyword>
<dbReference type="Proteomes" id="UP001148312">
    <property type="component" value="Unassembled WGS sequence"/>
</dbReference>
<dbReference type="GO" id="GO:0005509">
    <property type="term" value="F:calcium ion binding"/>
    <property type="evidence" value="ECO:0007669"/>
    <property type="project" value="InterPro"/>
</dbReference>
<dbReference type="CDD" id="cd11319">
    <property type="entry name" value="AmyAc_euk_AmyA"/>
    <property type="match status" value="1"/>
</dbReference>
<evidence type="ECO:0000256" key="8">
    <source>
        <dbReference type="ARBA" id="ARBA00023157"/>
    </source>
</evidence>
<name>A0A9W9XHU5_9EURO</name>
<feature type="disulfide bond" evidence="14">
    <location>
        <begin position="55"/>
        <end position="63"/>
    </location>
</feature>
<dbReference type="Pfam" id="PF00128">
    <property type="entry name" value="Alpha-amylase"/>
    <property type="match status" value="1"/>
</dbReference>
<dbReference type="InterPro" id="IPR013777">
    <property type="entry name" value="A-amylase-like"/>
</dbReference>
<evidence type="ECO:0000256" key="7">
    <source>
        <dbReference type="ARBA" id="ARBA00022837"/>
    </source>
</evidence>
<evidence type="ECO:0000256" key="2">
    <source>
        <dbReference type="ARBA" id="ARBA00001913"/>
    </source>
</evidence>
<evidence type="ECO:0000256" key="16">
    <source>
        <dbReference type="SAM" id="SignalP"/>
    </source>
</evidence>
<gene>
    <name evidence="18" type="ORF">N7539_002033</name>
</gene>
<evidence type="ECO:0000259" key="17">
    <source>
        <dbReference type="SMART" id="SM00642"/>
    </source>
</evidence>
<feature type="binding site" evidence="15">
    <location>
        <position position="233"/>
    </location>
    <ligand>
        <name>substrate</name>
    </ligand>
</feature>
<keyword evidence="16" id="KW-0732">Signal</keyword>
<protein>
    <recommendedName>
        <fullName evidence="4">alpha-amylase</fullName>
        <ecNumber evidence="4">3.2.1.1</ecNumber>
    </recommendedName>
</protein>
<keyword evidence="8 14" id="KW-1015">Disulfide bond</keyword>
<reference evidence="18" key="1">
    <citation type="submission" date="2022-12" db="EMBL/GenBank/DDBJ databases">
        <authorList>
            <person name="Petersen C."/>
        </authorList>
    </citation>
    <scope>NUCLEOTIDE SEQUENCE</scope>
    <source>
        <strain evidence="18">IBT 30728</strain>
    </source>
</reference>
<evidence type="ECO:0000313" key="19">
    <source>
        <dbReference type="Proteomes" id="UP001148312"/>
    </source>
</evidence>
<dbReference type="FunFam" id="3.20.20.80:FF:000120">
    <property type="entry name" value="Alpha-amylase A"/>
    <property type="match status" value="1"/>
</dbReference>
<keyword evidence="19" id="KW-1185">Reference proteome</keyword>
<feature type="binding site" evidence="15">
    <location>
        <position position="108"/>
    </location>
    <ligand>
        <name>substrate</name>
    </ligand>
</feature>
<feature type="signal peptide" evidence="16">
    <location>
        <begin position="1"/>
        <end position="25"/>
    </location>
</feature>
<feature type="disulfide bond" evidence="14">
    <location>
        <begin position="269"/>
        <end position="311"/>
    </location>
</feature>
<dbReference type="PANTHER" id="PTHR10357">
    <property type="entry name" value="ALPHA-AMYLASE FAMILY MEMBER"/>
    <property type="match status" value="1"/>
</dbReference>
<dbReference type="AlphaFoldDB" id="A0A9W9XHU5"/>
<evidence type="ECO:0000256" key="1">
    <source>
        <dbReference type="ARBA" id="ARBA00000548"/>
    </source>
</evidence>
<dbReference type="GO" id="GO:0016052">
    <property type="term" value="P:carbohydrate catabolic process"/>
    <property type="evidence" value="ECO:0007669"/>
    <property type="project" value="InterPro"/>
</dbReference>
<keyword evidence="5" id="KW-0479">Metal-binding</keyword>
<sequence length="557" mass="61685">MLLQSSLGWVAGLTTLSCLLDPILAADMAAWKTRSVYQTMTDRFSRPDGSVTAPCNTTAGLYCGGTWQGTIKELDYIQGMGFDAIMISPIVKNIGGRVSYGEAYHGYWPLDLYALNDHFGTEQDLHDLITEVHARGMFVLMDTVINNMAYMTHGQNPADHIDYSVFTPFNNQDFFHPYCKITNWNNYTDAQLCQTGDNQVALPDLFTEHEDVQKLLEDWATGVIKKFNIDGLRIDAVKSVTPSFVRKFGDTVGGFMTGEEYERNSSIICQWQHDYIRSMPNYPMYFSMLDAFTQGKIASLADQIEEMKNLCSDVTEMVSFSENHDVARIGGLTSDLAIAKTILTFTLLFDGIPMVYQGQEQHLKGIATPLNREAIWLTKFDTQAPLYQLTKVLNAIRRHALTLDPNFVNIPSYPIYRGGSEIAISKGVQGRQIVTVLTNQGEKGGAYTLLLPASFNAMTGVTEIISCTNYTVSFEGELVVNMNKGEPRVFFPTQLMPGSGLCGFSDKNQSYTELKTGHKSTTISSGSSLRTGFLRDSSSTSAVLVAVMLGVMALLNL</sequence>
<dbReference type="EC" id="3.2.1.1" evidence="4"/>
<dbReference type="InterPro" id="IPR013780">
    <property type="entry name" value="Glyco_hydro_b"/>
</dbReference>
<evidence type="ECO:0000256" key="6">
    <source>
        <dbReference type="ARBA" id="ARBA00022801"/>
    </source>
</evidence>
<feature type="site" description="Transition state stabilizer" evidence="13">
    <location>
        <position position="325"/>
    </location>
</feature>
<reference evidence="18" key="2">
    <citation type="journal article" date="2023" name="IMA Fungus">
        <title>Comparative genomic study of the Penicillium genus elucidates a diverse pangenome and 15 lateral gene transfer events.</title>
        <authorList>
            <person name="Petersen C."/>
            <person name="Sorensen T."/>
            <person name="Nielsen M.R."/>
            <person name="Sondergaard T.E."/>
            <person name="Sorensen J.L."/>
            <person name="Fitzpatrick D.A."/>
            <person name="Frisvad J.C."/>
            <person name="Nielsen K.L."/>
        </authorList>
    </citation>
    <scope>NUCLEOTIDE SEQUENCE</scope>
    <source>
        <strain evidence="18">IBT 30728</strain>
    </source>
</reference>
<evidence type="ECO:0000256" key="4">
    <source>
        <dbReference type="ARBA" id="ARBA00012595"/>
    </source>
</evidence>
<evidence type="ECO:0000256" key="5">
    <source>
        <dbReference type="ARBA" id="ARBA00022723"/>
    </source>
</evidence>
<feature type="domain" description="Glycosyl hydrolase family 13 catalytic" evidence="17">
    <location>
        <begin position="38"/>
        <end position="397"/>
    </location>
</feature>
<comment type="caution">
    <text evidence="18">The sequence shown here is derived from an EMBL/GenBank/DDBJ whole genome shotgun (WGS) entry which is preliminary data.</text>
</comment>
<dbReference type="SUPFAM" id="SSF51445">
    <property type="entry name" value="(Trans)glycosidases"/>
    <property type="match status" value="1"/>
</dbReference>
<feature type="chain" id="PRO_5040753409" description="alpha-amylase" evidence="16">
    <location>
        <begin position="26"/>
        <end position="557"/>
    </location>
</feature>
<organism evidence="18 19">
    <name type="scientific">Penicillium diatomitis</name>
    <dbReference type="NCBI Taxonomy" id="2819901"/>
    <lineage>
        <taxon>Eukaryota</taxon>
        <taxon>Fungi</taxon>
        <taxon>Dikarya</taxon>
        <taxon>Ascomycota</taxon>
        <taxon>Pezizomycotina</taxon>
        <taxon>Eurotiomycetes</taxon>
        <taxon>Eurotiomycetidae</taxon>
        <taxon>Eurotiales</taxon>
        <taxon>Aspergillaceae</taxon>
        <taxon>Penicillium</taxon>
    </lineage>
</organism>
<keyword evidence="10" id="KW-0119">Carbohydrate metabolism</keyword>
<feature type="active site" description="Nucleophile" evidence="12">
    <location>
        <position position="235"/>
    </location>
</feature>
<dbReference type="SMART" id="SM00642">
    <property type="entry name" value="Aamy"/>
    <property type="match status" value="1"/>
</dbReference>
<proteinExistence type="inferred from homology"/>
<dbReference type="RefSeq" id="XP_056793667.1">
    <property type="nucleotide sequence ID" value="XM_056931636.1"/>
</dbReference>
<dbReference type="InterPro" id="IPR006047">
    <property type="entry name" value="GH13_cat_dom"/>
</dbReference>
<dbReference type="GeneID" id="81621885"/>
<keyword evidence="6" id="KW-0378">Hydrolase</keyword>
<keyword evidence="7" id="KW-0106">Calcium</keyword>
<evidence type="ECO:0000256" key="15">
    <source>
        <dbReference type="PIRSR" id="PIRSR001024-5"/>
    </source>
</evidence>
<evidence type="ECO:0000256" key="11">
    <source>
        <dbReference type="ARBA" id="ARBA00023295"/>
    </source>
</evidence>
<comment type="similarity">
    <text evidence="3">Belongs to the glycosyl hydrolase 13 family.</text>
</comment>